<protein>
    <submittedName>
        <fullName evidence="1">Uncharacterized protein</fullName>
    </submittedName>
</protein>
<keyword evidence="2" id="KW-1185">Reference proteome</keyword>
<evidence type="ECO:0000313" key="1">
    <source>
        <dbReference type="EMBL" id="PSB53175.1"/>
    </source>
</evidence>
<dbReference type="AlphaFoldDB" id="A0A2T1G7G5"/>
<dbReference type="Proteomes" id="UP000238937">
    <property type="component" value="Unassembled WGS sequence"/>
</dbReference>
<comment type="caution">
    <text evidence="1">The sequence shown here is derived from an EMBL/GenBank/DDBJ whole genome shotgun (WGS) entry which is preliminary data.</text>
</comment>
<evidence type="ECO:0000313" key="2">
    <source>
        <dbReference type="Proteomes" id="UP000238937"/>
    </source>
</evidence>
<gene>
    <name evidence="1" type="ORF">C7B77_19790</name>
</gene>
<organism evidence="1 2">
    <name type="scientific">Chamaesiphon polymorphus CCALA 037</name>
    <dbReference type="NCBI Taxonomy" id="2107692"/>
    <lineage>
        <taxon>Bacteria</taxon>
        <taxon>Bacillati</taxon>
        <taxon>Cyanobacteriota</taxon>
        <taxon>Cyanophyceae</taxon>
        <taxon>Gomontiellales</taxon>
        <taxon>Chamaesiphonaceae</taxon>
        <taxon>Chamaesiphon</taxon>
    </lineage>
</organism>
<reference evidence="1 2" key="1">
    <citation type="submission" date="2018-03" db="EMBL/GenBank/DDBJ databases">
        <title>The ancient ancestry and fast evolution of plastids.</title>
        <authorList>
            <person name="Moore K.R."/>
            <person name="Magnabosco C."/>
            <person name="Momper L."/>
            <person name="Gold D.A."/>
            <person name="Bosak T."/>
            <person name="Fournier G.P."/>
        </authorList>
    </citation>
    <scope>NUCLEOTIDE SEQUENCE [LARGE SCALE GENOMIC DNA]</scope>
    <source>
        <strain evidence="1 2">CCALA 037</strain>
    </source>
</reference>
<dbReference type="EMBL" id="PVWO01000306">
    <property type="protein sequence ID" value="PSB53175.1"/>
    <property type="molecule type" value="Genomic_DNA"/>
</dbReference>
<name>A0A2T1G7G5_9CYAN</name>
<sequence length="192" mass="23133">MLKAELIDRALMDMNFHAKWLEYDLIDRTFLLNLYERFVLSDDKSTEHYRYGAFRKILQDNQYLDDRNIDNYIELAKIDDDLAMAKAALVDLFRWKGLSDWQYTKLVNSPEFAGEIFQTYHRNKSMMETISKMPISDEIIEDCIQNYTANIQECLLYKEDIKRHQLEYIYQHGTKKRIRNMAKNMLGSRRYQ</sequence>
<accession>A0A2T1G7G5</accession>
<proteinExistence type="predicted"/>